<protein>
    <submittedName>
        <fullName evidence="3">Uncharacterized protein</fullName>
    </submittedName>
</protein>
<reference evidence="3 4" key="1">
    <citation type="journal article" date="2013" name="BMC Genomics">
        <title>The miniature genome of a carnivorous plant Genlisea aurea contains a low number of genes and short non-coding sequences.</title>
        <authorList>
            <person name="Leushkin E.V."/>
            <person name="Sutormin R.A."/>
            <person name="Nabieva E.R."/>
            <person name="Penin A.A."/>
            <person name="Kondrashov A.S."/>
            <person name="Logacheva M.D."/>
        </authorList>
    </citation>
    <scope>NUCLEOTIDE SEQUENCE [LARGE SCALE GENOMIC DNA]</scope>
</reference>
<feature type="coiled-coil region" evidence="1">
    <location>
        <begin position="276"/>
        <end position="324"/>
    </location>
</feature>
<sequence length="485" mass="54722">MSISRRQRKFMPLSPAPKTEYQEVLFFSRKISEGLAFPAQNHQASIQLLRNALKKKVVWNTQDVAGPSGSAKAAEESRGGPSPRLELVGKETSRENRAVVAGTRDHGKNTHTRVTDSAKSKSPPPTVAKKRMAPSTDEPRRIRNEPSRTEFSDLFAAMRPARDNAISPYVKLAINKVHDAAAVSSKRAQQLGLCNAEGLASGDPGTWTNFFSDPIFYELERSEVDLKRSRAHLFHQDCLAARTMLSTSAQQLLIGLKTDEEHERTVAELRASKRKLSDSESLIGSQQNEINQLSERVHKMEELKVELEKKINALKEESVRATREHELEALRREKEAVIAFSTSAICEESCSYMIAETISEILNNFKGQMHREHERQGIDFRWDRIDPVGKDANGIEVVREEPNVKADRFYPWRDEILQHVERFLDQRAGVCRAQTPIPEHGPFTNNPPNGRMSRLPENAEADPERPDIPGSAVRTETHRADRSKE</sequence>
<dbReference type="Proteomes" id="UP000015453">
    <property type="component" value="Unassembled WGS sequence"/>
</dbReference>
<comment type="caution">
    <text evidence="3">The sequence shown here is derived from an EMBL/GenBank/DDBJ whole genome shotgun (WGS) entry which is preliminary data.</text>
</comment>
<dbReference type="AlphaFoldDB" id="S8C1U8"/>
<feature type="region of interest" description="Disordered" evidence="2">
    <location>
        <begin position="434"/>
        <end position="485"/>
    </location>
</feature>
<gene>
    <name evidence="3" type="ORF">M569_16443</name>
</gene>
<proteinExistence type="predicted"/>
<accession>S8C1U8</accession>
<organism evidence="3 4">
    <name type="scientific">Genlisea aurea</name>
    <dbReference type="NCBI Taxonomy" id="192259"/>
    <lineage>
        <taxon>Eukaryota</taxon>
        <taxon>Viridiplantae</taxon>
        <taxon>Streptophyta</taxon>
        <taxon>Embryophyta</taxon>
        <taxon>Tracheophyta</taxon>
        <taxon>Spermatophyta</taxon>
        <taxon>Magnoliopsida</taxon>
        <taxon>eudicotyledons</taxon>
        <taxon>Gunneridae</taxon>
        <taxon>Pentapetalae</taxon>
        <taxon>asterids</taxon>
        <taxon>lamiids</taxon>
        <taxon>Lamiales</taxon>
        <taxon>Lentibulariaceae</taxon>
        <taxon>Genlisea</taxon>
    </lineage>
</organism>
<evidence type="ECO:0000313" key="4">
    <source>
        <dbReference type="Proteomes" id="UP000015453"/>
    </source>
</evidence>
<evidence type="ECO:0000313" key="3">
    <source>
        <dbReference type="EMBL" id="EPS58371.1"/>
    </source>
</evidence>
<keyword evidence="4" id="KW-1185">Reference proteome</keyword>
<keyword evidence="1" id="KW-0175">Coiled coil</keyword>
<feature type="compositionally biased region" description="Basic and acidic residues" evidence="2">
    <location>
        <begin position="475"/>
        <end position="485"/>
    </location>
</feature>
<dbReference type="EMBL" id="AUSU01009283">
    <property type="protein sequence ID" value="EPS58371.1"/>
    <property type="molecule type" value="Genomic_DNA"/>
</dbReference>
<evidence type="ECO:0000256" key="1">
    <source>
        <dbReference type="SAM" id="Coils"/>
    </source>
</evidence>
<evidence type="ECO:0000256" key="2">
    <source>
        <dbReference type="SAM" id="MobiDB-lite"/>
    </source>
</evidence>
<feature type="region of interest" description="Disordered" evidence="2">
    <location>
        <begin position="63"/>
        <end position="146"/>
    </location>
</feature>
<feature type="compositionally biased region" description="Basic and acidic residues" evidence="2">
    <location>
        <begin position="87"/>
        <end position="119"/>
    </location>
</feature>
<name>S8C1U8_9LAMI</name>
<feature type="compositionally biased region" description="Basic and acidic residues" evidence="2">
    <location>
        <begin position="137"/>
        <end position="146"/>
    </location>
</feature>